<dbReference type="InterPro" id="IPR036390">
    <property type="entry name" value="WH_DNA-bd_sf"/>
</dbReference>
<evidence type="ECO:0000256" key="6">
    <source>
        <dbReference type="ARBA" id="ARBA00022801"/>
    </source>
</evidence>
<dbReference type="InterPro" id="IPR045344">
    <property type="entry name" value="C-JID"/>
</dbReference>
<dbReference type="Gene3D" id="3.80.10.10">
    <property type="entry name" value="Ribonuclease Inhibitor"/>
    <property type="match status" value="2"/>
</dbReference>
<dbReference type="Gramene" id="QL11p007191:mrna">
    <property type="protein sequence ID" value="QL11p007191:mrna"/>
    <property type="gene ID" value="QL11p007191"/>
</dbReference>
<dbReference type="EC" id="3.2.2.6" evidence="1"/>
<dbReference type="InterPro" id="IPR058192">
    <property type="entry name" value="WHD_ROQ1-like"/>
</dbReference>
<dbReference type="PANTHER" id="PTHR11017:SF559">
    <property type="entry name" value="DISEASE RESISTANCE PROTEIN CHL1"/>
    <property type="match status" value="1"/>
</dbReference>
<dbReference type="SUPFAM" id="SSF52200">
    <property type="entry name" value="Toll/Interleukin receptor TIR domain"/>
    <property type="match status" value="1"/>
</dbReference>
<proteinExistence type="predicted"/>
<dbReference type="GO" id="GO:0008270">
    <property type="term" value="F:zinc ion binding"/>
    <property type="evidence" value="ECO:0007669"/>
    <property type="project" value="UniProtKB-KW"/>
</dbReference>
<dbReference type="InterPro" id="IPR027417">
    <property type="entry name" value="P-loop_NTPase"/>
</dbReference>
<accession>A0A7N2MVS2</accession>
<dbReference type="EnsemblPlants" id="QL11p007191:mrna">
    <property type="protein sequence ID" value="QL11p007191:mrna"/>
    <property type="gene ID" value="QL11p007191"/>
</dbReference>
<evidence type="ECO:0000313" key="15">
    <source>
        <dbReference type="EnsemblPlants" id="QL11p007191:mrna"/>
    </source>
</evidence>
<dbReference type="InterPro" id="IPR025486">
    <property type="entry name" value="DUF4378"/>
</dbReference>
<keyword evidence="5 11" id="KW-0863">Zinc-finger</keyword>
<dbReference type="Gene3D" id="1.10.8.430">
    <property type="entry name" value="Helical domain of apoptotic protease-activating factors"/>
    <property type="match status" value="1"/>
</dbReference>
<keyword evidence="12" id="KW-1133">Transmembrane helix</keyword>
<evidence type="ECO:0000259" key="13">
    <source>
        <dbReference type="PROSITE" id="PS50104"/>
    </source>
</evidence>
<dbReference type="InterPro" id="IPR032675">
    <property type="entry name" value="LRR_dom_sf"/>
</dbReference>
<comment type="catalytic activity">
    <reaction evidence="10">
        <text>NAD(+) + H2O = ADP-D-ribose + nicotinamide + H(+)</text>
        <dbReference type="Rhea" id="RHEA:16301"/>
        <dbReference type="ChEBI" id="CHEBI:15377"/>
        <dbReference type="ChEBI" id="CHEBI:15378"/>
        <dbReference type="ChEBI" id="CHEBI:17154"/>
        <dbReference type="ChEBI" id="CHEBI:57540"/>
        <dbReference type="ChEBI" id="CHEBI:57967"/>
        <dbReference type="EC" id="3.2.2.6"/>
    </reaction>
    <physiologicalReaction direction="left-to-right" evidence="10">
        <dbReference type="Rhea" id="RHEA:16302"/>
    </physiologicalReaction>
</comment>
<keyword evidence="7" id="KW-0611">Plant defense</keyword>
<dbReference type="GO" id="GO:0007165">
    <property type="term" value="P:signal transduction"/>
    <property type="evidence" value="ECO:0007669"/>
    <property type="project" value="InterPro"/>
</dbReference>
<dbReference type="InterPro" id="IPR000157">
    <property type="entry name" value="TIR_dom"/>
</dbReference>
<dbReference type="InterPro" id="IPR042197">
    <property type="entry name" value="Apaf_helical"/>
</dbReference>
<reference evidence="15 16" key="1">
    <citation type="journal article" date="2016" name="G3 (Bethesda)">
        <title>First Draft Assembly and Annotation of the Genome of a California Endemic Oak Quercus lobata Nee (Fagaceae).</title>
        <authorList>
            <person name="Sork V.L."/>
            <person name="Fitz-Gibbon S.T."/>
            <person name="Puiu D."/>
            <person name="Crepeau M."/>
            <person name="Gugger P.F."/>
            <person name="Sherman R."/>
            <person name="Stevens K."/>
            <person name="Langley C.H."/>
            <person name="Pellegrini M."/>
            <person name="Salzberg S.L."/>
        </authorList>
    </citation>
    <scope>NUCLEOTIDE SEQUENCE [LARGE SCALE GENOMIC DNA]</scope>
    <source>
        <strain evidence="15 16">cv. SW786</strain>
    </source>
</reference>
<evidence type="ECO:0000256" key="10">
    <source>
        <dbReference type="ARBA" id="ARBA00047304"/>
    </source>
</evidence>
<keyword evidence="6" id="KW-0378">Hydrolase</keyword>
<dbReference type="GO" id="GO:0061809">
    <property type="term" value="F:NAD+ nucleosidase activity, cyclic ADP-ribose generating"/>
    <property type="evidence" value="ECO:0007669"/>
    <property type="project" value="UniProtKB-EC"/>
</dbReference>
<keyword evidence="16" id="KW-1185">Reference proteome</keyword>
<dbReference type="PRINTS" id="PR00364">
    <property type="entry name" value="DISEASERSIST"/>
</dbReference>
<dbReference type="EMBL" id="LRBV02000011">
    <property type="status" value="NOT_ANNOTATED_CDS"/>
    <property type="molecule type" value="Genomic_DNA"/>
</dbReference>
<dbReference type="GO" id="GO:0006952">
    <property type="term" value="P:defense response"/>
    <property type="evidence" value="ECO:0007669"/>
    <property type="project" value="UniProtKB-KW"/>
</dbReference>
<dbReference type="Pfam" id="PF23282">
    <property type="entry name" value="WHD_ROQ1"/>
    <property type="match status" value="1"/>
</dbReference>
<evidence type="ECO:0000256" key="5">
    <source>
        <dbReference type="ARBA" id="ARBA00022771"/>
    </source>
</evidence>
<protein>
    <recommendedName>
        <fullName evidence="1">ADP-ribosyl cyclase/cyclic ADP-ribose hydrolase</fullName>
        <ecNumber evidence="1">3.2.2.6</ecNumber>
    </recommendedName>
</protein>
<dbReference type="InterPro" id="IPR002182">
    <property type="entry name" value="NB-ARC"/>
</dbReference>
<dbReference type="SUPFAM" id="SSF46785">
    <property type="entry name" value="Winged helix' DNA-binding domain"/>
    <property type="match status" value="1"/>
</dbReference>
<evidence type="ECO:0000256" key="9">
    <source>
        <dbReference type="ARBA" id="ARBA00023027"/>
    </source>
</evidence>
<dbReference type="InterPro" id="IPR035897">
    <property type="entry name" value="Toll_tir_struct_dom_sf"/>
</dbReference>
<evidence type="ECO:0000259" key="14">
    <source>
        <dbReference type="PROSITE" id="PS51999"/>
    </source>
</evidence>
<dbReference type="Pfam" id="PF06839">
    <property type="entry name" value="Zn_ribbon_GRF"/>
    <property type="match status" value="1"/>
</dbReference>
<dbReference type="Pfam" id="PF20160">
    <property type="entry name" value="C-JID"/>
    <property type="match status" value="1"/>
</dbReference>
<dbReference type="InterPro" id="IPR044974">
    <property type="entry name" value="Disease_R_plants"/>
</dbReference>
<evidence type="ECO:0000313" key="16">
    <source>
        <dbReference type="Proteomes" id="UP000594261"/>
    </source>
</evidence>
<evidence type="ECO:0000256" key="1">
    <source>
        <dbReference type="ARBA" id="ARBA00011982"/>
    </source>
</evidence>
<dbReference type="GO" id="GO:0043531">
    <property type="term" value="F:ADP binding"/>
    <property type="evidence" value="ECO:0007669"/>
    <property type="project" value="InterPro"/>
</dbReference>
<feature type="domain" description="TIR" evidence="13">
    <location>
        <begin position="5"/>
        <end position="169"/>
    </location>
</feature>
<name>A0A7N2MVS2_QUELO</name>
<feature type="transmembrane region" description="Helical" evidence="12">
    <location>
        <begin position="1356"/>
        <end position="1378"/>
    </location>
</feature>
<dbReference type="Pfam" id="PF01582">
    <property type="entry name" value="TIR"/>
    <property type="match status" value="1"/>
</dbReference>
<evidence type="ECO:0000256" key="2">
    <source>
        <dbReference type="ARBA" id="ARBA00022614"/>
    </source>
</evidence>
<evidence type="ECO:0000256" key="4">
    <source>
        <dbReference type="ARBA" id="ARBA00022737"/>
    </source>
</evidence>
<dbReference type="PANTHER" id="PTHR11017">
    <property type="entry name" value="LEUCINE-RICH REPEAT-CONTAINING PROTEIN"/>
    <property type="match status" value="1"/>
</dbReference>
<keyword evidence="3" id="KW-0479">Metal-binding</keyword>
<dbReference type="Proteomes" id="UP000594261">
    <property type="component" value="Chromosome 11"/>
</dbReference>
<dbReference type="FunFam" id="3.40.50.10140:FF:000007">
    <property type="entry name" value="Disease resistance protein (TIR-NBS-LRR class)"/>
    <property type="match status" value="1"/>
</dbReference>
<keyword evidence="8" id="KW-0862">Zinc</keyword>
<keyword evidence="9" id="KW-0520">NAD</keyword>
<dbReference type="PROSITE" id="PS51999">
    <property type="entry name" value="ZF_GRF"/>
    <property type="match status" value="1"/>
</dbReference>
<reference evidence="15" key="2">
    <citation type="submission" date="2021-01" db="UniProtKB">
        <authorList>
            <consortium name="EnsemblPlants"/>
        </authorList>
    </citation>
    <scope>IDENTIFICATION</scope>
</reference>
<dbReference type="SMART" id="SM00255">
    <property type="entry name" value="TIR"/>
    <property type="match status" value="1"/>
</dbReference>
<evidence type="ECO:0000256" key="8">
    <source>
        <dbReference type="ARBA" id="ARBA00022833"/>
    </source>
</evidence>
<evidence type="ECO:0000256" key="3">
    <source>
        <dbReference type="ARBA" id="ARBA00022723"/>
    </source>
</evidence>
<sequence>MTSWWKYDVFLSFSGVDTRRNFTDHLLAALKRKGILTFKDDEGLDRGKSISSELLKAIEESRFAIIIFSKNYASSRWCLDELAEIVRCREEKGLTILPIFYDVDPSDVRKQTGTFGQAFNKYEDKENIKKVETWKGALKEVANLSGWHLQDRHEAEFIEHLVEVISHKLNPKSSSFTKDLVGINSSVEKLFTSYFGLANEVCMIGICGMGGLGKTTLARAVYDRFSKHFEGFSFIANIREVSEKGDLISLQRQLLEEILEERNSKIWNVDRAVDMIKNRLCRKKVLLVLDDVNQLDQLEKLAAEDGWFGLGSWIIITTRNKRLLVQHGVHNIYEPNVLKREDALKLFCLKAFKNENPKEDYKQLSQDTIHYAGGLPLALVTLGSSLFGRTMEQWQRALVNLKKNPHKEIFHILKVSYDGLDEVSKEIFLDIACFFRGKTEGRVIELLKYRGFDARIGVKVLMERCLITIENERLWMHDLLQEMGRQIVLESHKKPEKRSRLWSFEDLLHVLKKDTAAGALQAIVLNRYERERQDWNFETFSEAFSKMCDLRLLIIHNVHIPNGLNHVSNNLRFLQWIGYPSECLPSNFQPKELVELCLHDSKMKYLWKGVKYLDNLKCMDLRYSKDLIETPDFRGVPRLERLHLSWCNNLVEIHPSIGQLSRLISLDLEYCVSLIDLPSMSSEMESLKILKLCGCSKIRKILEFKGIMRSLSELHLDKTTIEKLPSSIECLTALTLLSLRDCQYLTRLPRNMDSLSSLEKLVVVGCSKLTYLPEHLWNIKCLEHDWSRIAFRQPLYRNVSVRCRSLSPSSSGLYPTINLSDTIPESIIRFFRATHGDNCRRLITRSLSGLLNQKQQYLQGRDTSEVSRLHRRLFFDTINEILHRNRQLPPWKPNAWTSSASLQQISSEFQWIQKREASEDLFEVICGVLRKDLVMADTISGWVNCPIEMSEVDLDIERLIFNDLIGETIGYLAVLSGDCNKVSALQGLLCLEPSPALPGQSSWSQPWSQWPQYNEISVGMTLTILNRYLQGLLCPKTGYETSIRRKEDGFGIAFQIIIPGCEMPWWITHQRSGNSISIGLPPNWCNSKWMGFALCASLDASYSHISVEEFVVGETFGLKARVIALGDMPHCYYTTEISCSTKLVARHIWLLHLSRDDWFATARSGEFNQIEVVFESSRPGLFVRKCGLRLVYKQDVKMFTQTICSSNRITFEGCGGSHDEFDNLWRNCDDYNENEPSAICSSSEEIESCISSVNGIQILYPSNISVSHQKNCYCPAQAPLKTIFTTHENFGRRFWSCGKIKQNVSCGFFEWEDQEMCSHERRVICELQERLEKIDKDKVDQDELVILREENKNLRIALLFFGIALLFSWVAIVIYLYYNFISSS</sequence>
<dbReference type="SUPFAM" id="SSF52540">
    <property type="entry name" value="P-loop containing nucleoside triphosphate hydrolases"/>
    <property type="match status" value="1"/>
</dbReference>
<keyword evidence="12" id="KW-0472">Membrane</keyword>
<dbReference type="Pfam" id="PF00931">
    <property type="entry name" value="NB-ARC"/>
    <property type="match status" value="1"/>
</dbReference>
<dbReference type="Pfam" id="PF14309">
    <property type="entry name" value="DUF4378"/>
    <property type="match status" value="1"/>
</dbReference>
<dbReference type="InterPro" id="IPR010666">
    <property type="entry name" value="Znf_GRF"/>
</dbReference>
<evidence type="ECO:0000256" key="12">
    <source>
        <dbReference type="SAM" id="Phobius"/>
    </source>
</evidence>
<dbReference type="FunCoup" id="A0A7N2MVS2">
    <property type="interactions" value="255"/>
</dbReference>
<dbReference type="InParanoid" id="A0A7N2MVS2"/>
<dbReference type="FunFam" id="1.10.8.430:FF:000002">
    <property type="entry name" value="Disease resistance protein (TIR-NBS-LRR class)"/>
    <property type="match status" value="1"/>
</dbReference>
<dbReference type="Gene3D" id="3.40.50.300">
    <property type="entry name" value="P-loop containing nucleotide triphosphate hydrolases"/>
    <property type="match status" value="1"/>
</dbReference>
<organism evidence="15 16">
    <name type="scientific">Quercus lobata</name>
    <name type="common">Valley oak</name>
    <dbReference type="NCBI Taxonomy" id="97700"/>
    <lineage>
        <taxon>Eukaryota</taxon>
        <taxon>Viridiplantae</taxon>
        <taxon>Streptophyta</taxon>
        <taxon>Embryophyta</taxon>
        <taxon>Tracheophyta</taxon>
        <taxon>Spermatophyta</taxon>
        <taxon>Magnoliopsida</taxon>
        <taxon>eudicotyledons</taxon>
        <taxon>Gunneridae</taxon>
        <taxon>Pentapetalae</taxon>
        <taxon>rosids</taxon>
        <taxon>fabids</taxon>
        <taxon>Fagales</taxon>
        <taxon>Fagaceae</taxon>
        <taxon>Quercus</taxon>
    </lineage>
</organism>
<keyword evidence="12" id="KW-0812">Transmembrane</keyword>
<dbReference type="SUPFAM" id="SSF52058">
    <property type="entry name" value="L domain-like"/>
    <property type="match status" value="1"/>
</dbReference>
<evidence type="ECO:0000256" key="11">
    <source>
        <dbReference type="PROSITE-ProRule" id="PRU01343"/>
    </source>
</evidence>
<feature type="domain" description="GRF-type" evidence="14">
    <location>
        <begin position="1272"/>
        <end position="1315"/>
    </location>
</feature>
<dbReference type="PROSITE" id="PS50104">
    <property type="entry name" value="TIR"/>
    <property type="match status" value="1"/>
</dbReference>
<dbReference type="Gene3D" id="3.40.50.10140">
    <property type="entry name" value="Toll/interleukin-1 receptor homology (TIR) domain"/>
    <property type="match status" value="1"/>
</dbReference>
<keyword evidence="2" id="KW-0433">Leucine-rich repeat</keyword>
<keyword evidence="4" id="KW-0677">Repeat</keyword>
<evidence type="ECO:0000256" key="7">
    <source>
        <dbReference type="ARBA" id="ARBA00022821"/>
    </source>
</evidence>